<proteinExistence type="predicted"/>
<evidence type="ECO:0000256" key="1">
    <source>
        <dbReference type="ARBA" id="ARBA00004141"/>
    </source>
</evidence>
<reference evidence="7" key="1">
    <citation type="journal article" date="2011" name="Proc. Natl. Acad. Sci. U.S.A.">
        <title>Obligate biotrophy features unraveled by the genomic analysis of rust fungi.</title>
        <authorList>
            <person name="Duplessis S."/>
            <person name="Cuomo C.A."/>
            <person name="Lin Y.-C."/>
            <person name="Aerts A."/>
            <person name="Tisserant E."/>
            <person name="Veneault-Fourrey C."/>
            <person name="Joly D.L."/>
            <person name="Hacquard S."/>
            <person name="Amselem J."/>
            <person name="Cantarel B.L."/>
            <person name="Chiu R."/>
            <person name="Coutinho P.M."/>
            <person name="Feau N."/>
            <person name="Field M."/>
            <person name="Frey P."/>
            <person name="Gelhaye E."/>
            <person name="Goldberg J."/>
            <person name="Grabherr M.G."/>
            <person name="Kodira C.D."/>
            <person name="Kohler A."/>
            <person name="Kuees U."/>
            <person name="Lindquist E.A."/>
            <person name="Lucas S.M."/>
            <person name="Mago R."/>
            <person name="Mauceli E."/>
            <person name="Morin E."/>
            <person name="Murat C."/>
            <person name="Pangilinan J.L."/>
            <person name="Park R."/>
            <person name="Pearson M."/>
            <person name="Quesneville H."/>
            <person name="Rouhier N."/>
            <person name="Sakthikumar S."/>
            <person name="Salamov A.A."/>
            <person name="Schmutz J."/>
            <person name="Selles B."/>
            <person name="Shapiro H."/>
            <person name="Tanguay P."/>
            <person name="Tuskan G.A."/>
            <person name="Henrissat B."/>
            <person name="Van de Peer Y."/>
            <person name="Rouze P."/>
            <person name="Ellis J.G."/>
            <person name="Dodds P.N."/>
            <person name="Schein J.E."/>
            <person name="Zhong S."/>
            <person name="Hamelin R.C."/>
            <person name="Grigoriev I.V."/>
            <person name="Szabo L.J."/>
            <person name="Martin F."/>
        </authorList>
    </citation>
    <scope>NUCLEOTIDE SEQUENCE [LARGE SCALE GENOMIC DNA]</scope>
    <source>
        <strain evidence="7">98AG31 / pathotype 3-4-7</strain>
    </source>
</reference>
<evidence type="ECO:0000313" key="7">
    <source>
        <dbReference type="Proteomes" id="UP000001072"/>
    </source>
</evidence>
<dbReference type="GeneID" id="18935057"/>
<dbReference type="Proteomes" id="UP000001072">
    <property type="component" value="Unassembled WGS sequence"/>
</dbReference>
<sequence>MTSYPLEAAVIARTNSDRHPMNYITTIFTSWNPLSVPKLVVGCLLEFISTFFYVWISKAMVKDSFIASLEQVHPVANGHLNLAILSGCSHWHYRLRVLLLGQIAKLVGHDLHMDAGVSLSLLVLDRSPAGHVLPYLGSQILGAIAAISKTAAKMPTQCSCKAQQELE</sequence>
<keyword evidence="2 5" id="KW-0812">Transmembrane</keyword>
<dbReference type="OrthoDB" id="3222at2759"/>
<accession>F4R6J8</accession>
<dbReference type="InterPro" id="IPR023271">
    <property type="entry name" value="Aquaporin-like"/>
</dbReference>
<protein>
    <submittedName>
        <fullName evidence="6">Uncharacterized protein</fullName>
    </submittedName>
</protein>
<dbReference type="AlphaFoldDB" id="F4R6J8"/>
<comment type="subcellular location">
    <subcellularLocation>
        <location evidence="1">Membrane</location>
        <topology evidence="1">Multi-pass membrane protein</topology>
    </subcellularLocation>
</comment>
<dbReference type="HOGENOM" id="CLU_1594909_0_0_1"/>
<dbReference type="Gene3D" id="1.20.1080.10">
    <property type="entry name" value="Glycerol uptake facilitator protein"/>
    <property type="match status" value="1"/>
</dbReference>
<dbReference type="InParanoid" id="F4R6J8"/>
<dbReference type="SUPFAM" id="SSF81338">
    <property type="entry name" value="Aquaporin-like"/>
    <property type="match status" value="1"/>
</dbReference>
<evidence type="ECO:0000256" key="4">
    <source>
        <dbReference type="ARBA" id="ARBA00023136"/>
    </source>
</evidence>
<keyword evidence="3 5" id="KW-1133">Transmembrane helix</keyword>
<evidence type="ECO:0000256" key="2">
    <source>
        <dbReference type="ARBA" id="ARBA00022692"/>
    </source>
</evidence>
<keyword evidence="4 5" id="KW-0472">Membrane</keyword>
<dbReference type="GO" id="GO:0016020">
    <property type="term" value="C:membrane"/>
    <property type="evidence" value="ECO:0007669"/>
    <property type="project" value="UniProtKB-SubCell"/>
</dbReference>
<dbReference type="RefSeq" id="XP_007404827.1">
    <property type="nucleotide sequence ID" value="XM_007404765.1"/>
</dbReference>
<evidence type="ECO:0000256" key="5">
    <source>
        <dbReference type="SAM" id="Phobius"/>
    </source>
</evidence>
<feature type="transmembrane region" description="Helical" evidence="5">
    <location>
        <begin position="39"/>
        <end position="56"/>
    </location>
</feature>
<gene>
    <name evidence="6" type="ORF">MELLADRAFT_88993</name>
</gene>
<evidence type="ECO:0000313" key="6">
    <source>
        <dbReference type="EMBL" id="EGG12452.1"/>
    </source>
</evidence>
<dbReference type="EMBL" id="GL883091">
    <property type="protein sequence ID" value="EGG12452.1"/>
    <property type="molecule type" value="Genomic_DNA"/>
</dbReference>
<dbReference type="KEGG" id="mlr:MELLADRAFT_88993"/>
<name>F4R6J8_MELLP</name>
<dbReference type="VEuPathDB" id="FungiDB:MELLADRAFT_88993"/>
<evidence type="ECO:0000256" key="3">
    <source>
        <dbReference type="ARBA" id="ARBA00022989"/>
    </source>
</evidence>
<organism evidence="7">
    <name type="scientific">Melampsora larici-populina (strain 98AG31 / pathotype 3-4-7)</name>
    <name type="common">Poplar leaf rust fungus</name>
    <dbReference type="NCBI Taxonomy" id="747676"/>
    <lineage>
        <taxon>Eukaryota</taxon>
        <taxon>Fungi</taxon>
        <taxon>Dikarya</taxon>
        <taxon>Basidiomycota</taxon>
        <taxon>Pucciniomycotina</taxon>
        <taxon>Pucciniomycetes</taxon>
        <taxon>Pucciniales</taxon>
        <taxon>Melampsoraceae</taxon>
        <taxon>Melampsora</taxon>
    </lineage>
</organism>
<keyword evidence="7" id="KW-1185">Reference proteome</keyword>